<gene>
    <name evidence="6" type="primary">lepB</name>
    <name evidence="6" type="ORF">H9624_00340</name>
</gene>
<organism evidence="6 7">
    <name type="scientific">Oceanitalea stevensii</name>
    <dbReference type="NCBI Taxonomy" id="2763072"/>
    <lineage>
        <taxon>Bacteria</taxon>
        <taxon>Bacillati</taxon>
        <taxon>Actinomycetota</taxon>
        <taxon>Actinomycetes</taxon>
        <taxon>Micrococcales</taxon>
        <taxon>Bogoriellaceae</taxon>
        <taxon>Georgenia</taxon>
    </lineage>
</organism>
<evidence type="ECO:0000313" key="6">
    <source>
        <dbReference type="EMBL" id="MBD8060768.1"/>
    </source>
</evidence>
<keyword evidence="3" id="KW-0472">Membrane</keyword>
<comment type="subcellular location">
    <subcellularLocation>
        <location evidence="1">Cell membrane</location>
        <topology evidence="1">Single-pass type II membrane protein</topology>
    </subcellularLocation>
    <subcellularLocation>
        <location evidence="3">Membrane</location>
        <topology evidence="3">Single-pass type II membrane protein</topology>
    </subcellularLocation>
</comment>
<dbReference type="Proteomes" id="UP000661894">
    <property type="component" value="Unassembled WGS sequence"/>
</dbReference>
<dbReference type="InterPro" id="IPR000223">
    <property type="entry name" value="Pept_S26A_signal_pept_1"/>
</dbReference>
<feature type="compositionally biased region" description="Basic and acidic residues" evidence="4">
    <location>
        <begin position="1"/>
        <end position="20"/>
    </location>
</feature>
<feature type="domain" description="Peptidase S26" evidence="5">
    <location>
        <begin position="40"/>
        <end position="232"/>
    </location>
</feature>
<keyword evidence="3" id="KW-1133">Transmembrane helix</keyword>
<sequence>MTNDDDARTSATRRDREQLRAEQAGDAAPPAGRRKSGWLRETAIVVVSALVLSVLIKTFLVQAFFIPSGSMEDTFAVGDRVLVSKLAPGPLDVSRGDVVVFVDPGGWLEPQADTRNQLQRGVEEVLTFVGLLPQNAGEHLIKRIIGLGGDTVECCDADGRITVNGVGIDEPYLKPGVSPSDTEFSVTVPENHLWLMGDNRSNSQDSRAHQGDPGGGAVPMRNVVGTAVLILWPFDSWTVLRNPGDTFAEVPEP</sequence>
<dbReference type="PRINTS" id="PR00727">
    <property type="entry name" value="LEADERPTASE"/>
</dbReference>
<dbReference type="CDD" id="cd06530">
    <property type="entry name" value="S26_SPase_I"/>
    <property type="match status" value="1"/>
</dbReference>
<dbReference type="InterPro" id="IPR036286">
    <property type="entry name" value="LexA/Signal_pep-like_sf"/>
</dbReference>
<dbReference type="Gene3D" id="2.10.109.10">
    <property type="entry name" value="Umud Fragment, subunit A"/>
    <property type="match status" value="1"/>
</dbReference>
<dbReference type="GO" id="GO:0009003">
    <property type="term" value="F:signal peptidase activity"/>
    <property type="evidence" value="ECO:0007669"/>
    <property type="project" value="UniProtKB-EC"/>
</dbReference>
<reference evidence="6 7" key="1">
    <citation type="submission" date="2020-08" db="EMBL/GenBank/DDBJ databases">
        <title>A Genomic Blueprint of the Chicken Gut Microbiome.</title>
        <authorList>
            <person name="Gilroy R."/>
            <person name="Ravi A."/>
            <person name="Getino M."/>
            <person name="Pursley I."/>
            <person name="Horton D.L."/>
            <person name="Alikhan N.-F."/>
            <person name="Baker D."/>
            <person name="Gharbi K."/>
            <person name="Hall N."/>
            <person name="Watson M."/>
            <person name="Adriaenssens E.M."/>
            <person name="Foster-Nyarko E."/>
            <person name="Jarju S."/>
            <person name="Secka A."/>
            <person name="Antonio M."/>
            <person name="Oren A."/>
            <person name="Chaudhuri R."/>
            <person name="La Ragione R.M."/>
            <person name="Hildebrand F."/>
            <person name="Pallen M.J."/>
        </authorList>
    </citation>
    <scope>NUCLEOTIDE SEQUENCE [LARGE SCALE GENOMIC DNA]</scope>
    <source>
        <strain evidence="6 7">Sa1BUA1</strain>
    </source>
</reference>
<evidence type="ECO:0000313" key="7">
    <source>
        <dbReference type="Proteomes" id="UP000661894"/>
    </source>
</evidence>
<keyword evidence="3" id="KW-0812">Transmembrane</keyword>
<comment type="catalytic activity">
    <reaction evidence="3">
        <text>Cleavage of hydrophobic, N-terminal signal or leader sequences from secreted and periplasmic proteins.</text>
        <dbReference type="EC" id="3.4.21.89"/>
    </reaction>
</comment>
<keyword evidence="7" id="KW-1185">Reference proteome</keyword>
<feature type="region of interest" description="Disordered" evidence="4">
    <location>
        <begin position="197"/>
        <end position="218"/>
    </location>
</feature>
<dbReference type="NCBIfam" id="TIGR02227">
    <property type="entry name" value="sigpep_I_bact"/>
    <property type="match status" value="1"/>
</dbReference>
<dbReference type="RefSeq" id="WP_307784903.1">
    <property type="nucleotide sequence ID" value="NZ_JACSPO010000001.1"/>
</dbReference>
<accession>A0ABR8YXH2</accession>
<comment type="caution">
    <text evidence="6">The sequence shown here is derived from an EMBL/GenBank/DDBJ whole genome shotgun (WGS) entry which is preliminary data.</text>
</comment>
<dbReference type="Pfam" id="PF10502">
    <property type="entry name" value="Peptidase_S26"/>
    <property type="match status" value="1"/>
</dbReference>
<keyword evidence="3" id="KW-0645">Protease</keyword>
<evidence type="ECO:0000259" key="5">
    <source>
        <dbReference type="Pfam" id="PF10502"/>
    </source>
</evidence>
<dbReference type="EMBL" id="JACSPO010000001">
    <property type="protein sequence ID" value="MBD8060768.1"/>
    <property type="molecule type" value="Genomic_DNA"/>
</dbReference>
<protein>
    <recommendedName>
        <fullName evidence="3">Signal peptidase I</fullName>
        <ecNumber evidence="3">3.4.21.89</ecNumber>
    </recommendedName>
</protein>
<name>A0ABR8YXH2_9MICO</name>
<feature type="region of interest" description="Disordered" evidence="4">
    <location>
        <begin position="1"/>
        <end position="34"/>
    </location>
</feature>
<dbReference type="InterPro" id="IPR019533">
    <property type="entry name" value="Peptidase_S26"/>
</dbReference>
<keyword evidence="3 6" id="KW-0378">Hydrolase</keyword>
<evidence type="ECO:0000256" key="2">
    <source>
        <dbReference type="ARBA" id="ARBA00009370"/>
    </source>
</evidence>
<dbReference type="PANTHER" id="PTHR43390">
    <property type="entry name" value="SIGNAL PEPTIDASE I"/>
    <property type="match status" value="1"/>
</dbReference>
<proteinExistence type="inferred from homology"/>
<evidence type="ECO:0000256" key="4">
    <source>
        <dbReference type="SAM" id="MobiDB-lite"/>
    </source>
</evidence>
<dbReference type="PANTHER" id="PTHR43390:SF1">
    <property type="entry name" value="CHLOROPLAST PROCESSING PEPTIDASE"/>
    <property type="match status" value="1"/>
</dbReference>
<dbReference type="EC" id="3.4.21.89" evidence="3"/>
<comment type="similarity">
    <text evidence="2 3">Belongs to the peptidase S26 family.</text>
</comment>
<evidence type="ECO:0000256" key="3">
    <source>
        <dbReference type="RuleBase" id="RU362042"/>
    </source>
</evidence>
<evidence type="ECO:0000256" key="1">
    <source>
        <dbReference type="ARBA" id="ARBA00004401"/>
    </source>
</evidence>
<dbReference type="SUPFAM" id="SSF51306">
    <property type="entry name" value="LexA/Signal peptidase"/>
    <property type="match status" value="1"/>
</dbReference>
<feature type="transmembrane region" description="Helical" evidence="3">
    <location>
        <begin position="43"/>
        <end position="65"/>
    </location>
</feature>